<sequence>MLEEVKSFIPKNKKINVIDATFGSGGYSSSIIKEFKVNQLIAIDRDPISEIFSKELKNKCINFKLVNDKFSNIDQIIKKVNSRYKKYDVIIFDLGISSNQLDNANRGFSFQKEGPLDMNMGSSSKKAYEVVNLYEEKKLA</sequence>
<dbReference type="SUPFAM" id="SSF81799">
    <property type="entry name" value="Putative methyltransferase TM0872, insert domain"/>
    <property type="match status" value="1"/>
</dbReference>
<evidence type="ECO:0000256" key="1">
    <source>
        <dbReference type="ARBA" id="ARBA00010396"/>
    </source>
</evidence>
<feature type="non-terminal residue" evidence="5">
    <location>
        <position position="140"/>
    </location>
</feature>
<dbReference type="InterPro" id="IPR029063">
    <property type="entry name" value="SAM-dependent_MTases_sf"/>
</dbReference>
<dbReference type="PANTHER" id="PTHR11265:SF0">
    <property type="entry name" value="12S RRNA N4-METHYLCYTIDINE METHYLTRANSFERASE"/>
    <property type="match status" value="1"/>
</dbReference>
<gene>
    <name evidence="5" type="ORF">METZ01_LOCUS175441</name>
</gene>
<evidence type="ECO:0000256" key="4">
    <source>
        <dbReference type="ARBA" id="ARBA00022691"/>
    </source>
</evidence>
<evidence type="ECO:0008006" key="6">
    <source>
        <dbReference type="Google" id="ProtNLM"/>
    </source>
</evidence>
<keyword evidence="3" id="KW-0808">Transferase</keyword>
<dbReference type="Gene3D" id="3.40.50.150">
    <property type="entry name" value="Vaccinia Virus protein VP39"/>
    <property type="match status" value="1"/>
</dbReference>
<reference evidence="5" key="1">
    <citation type="submission" date="2018-05" db="EMBL/GenBank/DDBJ databases">
        <authorList>
            <person name="Lanie J.A."/>
            <person name="Ng W.-L."/>
            <person name="Kazmierczak K.M."/>
            <person name="Andrzejewski T.M."/>
            <person name="Davidsen T.M."/>
            <person name="Wayne K.J."/>
            <person name="Tettelin H."/>
            <person name="Glass J.I."/>
            <person name="Rusch D."/>
            <person name="Podicherti R."/>
            <person name="Tsui H.-C.T."/>
            <person name="Winkler M.E."/>
        </authorList>
    </citation>
    <scope>NUCLEOTIDE SEQUENCE</scope>
</reference>
<comment type="similarity">
    <text evidence="1">Belongs to the methyltransferase superfamily. RsmH family.</text>
</comment>
<dbReference type="PANTHER" id="PTHR11265">
    <property type="entry name" value="S-ADENOSYL-METHYLTRANSFERASE MRAW"/>
    <property type="match status" value="1"/>
</dbReference>
<proteinExistence type="inferred from homology"/>
<dbReference type="InterPro" id="IPR002903">
    <property type="entry name" value="RsmH"/>
</dbReference>
<evidence type="ECO:0000256" key="2">
    <source>
        <dbReference type="ARBA" id="ARBA00022603"/>
    </source>
</evidence>
<evidence type="ECO:0000256" key="3">
    <source>
        <dbReference type="ARBA" id="ARBA00022679"/>
    </source>
</evidence>
<dbReference type="AlphaFoldDB" id="A0A382CB60"/>
<protein>
    <recommendedName>
        <fullName evidence="6">16S rRNA (Cytosine(1402)-N(4))-methyltransferase</fullName>
    </recommendedName>
</protein>
<accession>A0A382CB60</accession>
<dbReference type="Pfam" id="PF01795">
    <property type="entry name" value="Methyltransf_5"/>
    <property type="match status" value="1"/>
</dbReference>
<keyword evidence="2" id="KW-0489">Methyltransferase</keyword>
<organism evidence="5">
    <name type="scientific">marine metagenome</name>
    <dbReference type="NCBI Taxonomy" id="408172"/>
    <lineage>
        <taxon>unclassified sequences</taxon>
        <taxon>metagenomes</taxon>
        <taxon>ecological metagenomes</taxon>
    </lineage>
</organism>
<dbReference type="SUPFAM" id="SSF53335">
    <property type="entry name" value="S-adenosyl-L-methionine-dependent methyltransferases"/>
    <property type="match status" value="1"/>
</dbReference>
<dbReference type="GO" id="GO:0071424">
    <property type="term" value="F:rRNA (cytosine-N4-)-methyltransferase activity"/>
    <property type="evidence" value="ECO:0007669"/>
    <property type="project" value="TreeGrafter"/>
</dbReference>
<dbReference type="EMBL" id="UINC01033383">
    <property type="protein sequence ID" value="SVB22587.1"/>
    <property type="molecule type" value="Genomic_DNA"/>
</dbReference>
<dbReference type="InterPro" id="IPR023397">
    <property type="entry name" value="SAM-dep_MeTrfase_MraW_recog"/>
</dbReference>
<evidence type="ECO:0000313" key="5">
    <source>
        <dbReference type="EMBL" id="SVB22587.1"/>
    </source>
</evidence>
<keyword evidence="4" id="KW-0949">S-adenosyl-L-methionine</keyword>
<dbReference type="GO" id="GO:0070475">
    <property type="term" value="P:rRNA base methylation"/>
    <property type="evidence" value="ECO:0007669"/>
    <property type="project" value="TreeGrafter"/>
</dbReference>
<name>A0A382CB60_9ZZZZ</name>